<protein>
    <submittedName>
        <fullName evidence="1">Uncharacterized protein</fullName>
    </submittedName>
</protein>
<proteinExistence type="predicted"/>
<evidence type="ECO:0000313" key="2">
    <source>
        <dbReference type="Proteomes" id="UP000827976"/>
    </source>
</evidence>
<sequence length="1809" mass="197548">MPGNEVPDKVHNFFEQNNSSQHPHSQAVARSWSLANRNHWLSSQSQNGIRIGSNVNSHTARYSESDSGNSFQSSQFPSGNLSHSGSKKEVITSQLRNQQSTSNGSTHGSQTFKSSTDHTRLLEDGRFSTMQSQQQLTRSQQPGMSQPQPREQAGSNDIQLLQQQLLYKQLQEFQRQQQFQQLNQVVRQQNSGSQLVGSKQAAVDKLPALLNGTPISNVGNSLRQNEFVGSDAKIASSSQMFDGNWAQHSGSSAMYGFTNGLMLPNDQGQVMRSMGFSPQQPDQSLYGMPVSSARPHLNQYSQFQGMPNASSGVMTNSSQRGPPVFTEHGHVQDGIMVTKQDLRGSGLFVSATNQNQINGMATEQFHQIPHQSRNIQVQEIPKGQEQSDFLGNLQDKTFAQAGASQHVSSLDPTEEKLLFGTDNDASWVASFGRSGNSSTGEYLHGNPLGDNDCFGAFPSVQSGSWSALMLDALDASSSDTGVQEEWSGLSFQKTDTSIGNHSALLNNNEKQQAWNDNHLQNASLISKPFPPFNESEASPSCQTAPNFQPSSGRFNYGHNDQVSINVPNESSQHSTKEAEKHLDQDPQQKQFMEGGFQAQMRPDGSSGGAWVGHAYEQAMSAATAAELNLKTANTKVAWAHHQTTPLSNVDSGRPNHKHGGWHMNGPVPANNSDILSFPSDRQWHDQKADMNETMHAERDHGSGMWKTVSNKADLTGELEPLESHIGSTKMGAQSPYLSGFPGAMSASSVARNEGMNQQGFNIHQVNFGRPVSLDSYVKYKGNETTGSVQDQVGSGPQTWDSSMRNVDRGFSETGDKLPKIVLNESCSPSPSNSGNLSDRSVERRNQFVPGNVTHHFGVGNQNTIGQSGQQTIGSRKFQYHPMGNVGMNMELTDGSNRNIYRQSLAQHQGLKNTNQGFAGHSQFISHVASNNAMNTGMEQVTNFQRTSRGLEETLSGTSASYAEPTKSTSFGGTTAQWSQNNRANQTSQNMLELLQKVDQSNENNSVPQFQFSADRMQSEIPHMAAASDGSASHPQYNQSSALQGFGLRLAPPSQRQAVANHALSRQISHDLNVQQLDPESVGYDHKLSNATASAQAQSPLPADETSQRENSDNDSNLSGQADKVQSRHTTHSPTLGSSFSHHRNTSQHAPQLETKSASSASGMSRQAGYSTMLNKVWKNLSANRLSGVQPHNFTPNILQSMIPSTSGRDANFLTPQKADDRNNKGSADLEGSTTCSINSQQISHANQVRENSTPQIPPARMDAPPELGVGHYAQDPSAKHITDGDPAVSVPSLVRLHQLDLRRGKHMPNSAQDSQVHALSQKVASSSHDIGIHGHGPRASDDVQQQQYSLLQQMQAMKGVDSDQGKSTESKIKGADFSSLSSQMRWKAAQLFNYGQNTVFRVPTDGELGLNSRGPLSSEKKMLSFSPQENHDKSPGSSSQIVGREASSQDLCTPGRNDVHPHSVPLSSQSAFVGGSERPFVSPQMAPSWFEQYGNYKNGQILALYDKQNAVKFGNQQHFFAKSSASMDNNAVLDQRNDIGNVTSLGQGTSSSVVDSDEVVPPVSLVHDSVLRPKKRKILTSDIAWHKEVSQGPRRRRSISIAELEWAQVSNRLIEKVEDEFELFEDGPSIPQPRRRIILTTQLMQLIFPSVPTTILTAEPSSCYENLTYFVARSALCDACNSTFSSGSSSSVDIHSGNMNSESIKTSEESSKHIILKFMEGVIGRTRKLESDSSRLDKRMSLLDVRVECQELERFSIINRLGKFHGRSQAESVESSTSDGAPRRIFLQRYVTALPVTGNLPEGTPCFSL</sequence>
<organism evidence="1 2">
    <name type="scientific">Dioscorea alata</name>
    <name type="common">Purple yam</name>
    <dbReference type="NCBI Taxonomy" id="55571"/>
    <lineage>
        <taxon>Eukaryota</taxon>
        <taxon>Viridiplantae</taxon>
        <taxon>Streptophyta</taxon>
        <taxon>Embryophyta</taxon>
        <taxon>Tracheophyta</taxon>
        <taxon>Spermatophyta</taxon>
        <taxon>Magnoliopsida</taxon>
        <taxon>Liliopsida</taxon>
        <taxon>Dioscoreales</taxon>
        <taxon>Dioscoreaceae</taxon>
        <taxon>Dioscorea</taxon>
    </lineage>
</organism>
<keyword evidence="2" id="KW-1185">Reference proteome</keyword>
<gene>
    <name evidence="1" type="ORF">IHE45_13G019000</name>
</gene>
<dbReference type="EMBL" id="CM037023">
    <property type="protein sequence ID" value="KAH7665224.1"/>
    <property type="molecule type" value="Genomic_DNA"/>
</dbReference>
<reference evidence="2" key="1">
    <citation type="journal article" date="2022" name="Nat. Commun.">
        <title>Chromosome evolution and the genetic basis of agronomically important traits in greater yam.</title>
        <authorList>
            <person name="Bredeson J.V."/>
            <person name="Lyons J.B."/>
            <person name="Oniyinde I.O."/>
            <person name="Okereke N.R."/>
            <person name="Kolade O."/>
            <person name="Nnabue I."/>
            <person name="Nwadili C.O."/>
            <person name="Hribova E."/>
            <person name="Parker M."/>
            <person name="Nwogha J."/>
            <person name="Shu S."/>
            <person name="Carlson J."/>
            <person name="Kariba R."/>
            <person name="Muthemba S."/>
            <person name="Knop K."/>
            <person name="Barton G.J."/>
            <person name="Sherwood A.V."/>
            <person name="Lopez-Montes A."/>
            <person name="Asiedu R."/>
            <person name="Jamnadass R."/>
            <person name="Muchugi A."/>
            <person name="Goodstein D."/>
            <person name="Egesi C.N."/>
            <person name="Featherston J."/>
            <person name="Asfaw A."/>
            <person name="Simpson G.G."/>
            <person name="Dolezel J."/>
            <person name="Hendre P.S."/>
            <person name="Van Deynze A."/>
            <person name="Kumar P.L."/>
            <person name="Obidiegwu J.E."/>
            <person name="Bhattacharjee R."/>
            <person name="Rokhsar D.S."/>
        </authorList>
    </citation>
    <scope>NUCLEOTIDE SEQUENCE [LARGE SCALE GENOMIC DNA]</scope>
    <source>
        <strain evidence="2">cv. TDa95/00328</strain>
    </source>
</reference>
<accession>A0ACB7UWL4</accession>
<comment type="caution">
    <text evidence="1">The sequence shown here is derived from an EMBL/GenBank/DDBJ whole genome shotgun (WGS) entry which is preliminary data.</text>
</comment>
<name>A0ACB7UWL4_DIOAL</name>
<dbReference type="Proteomes" id="UP000827976">
    <property type="component" value="Chromosome 13"/>
</dbReference>
<evidence type="ECO:0000313" key="1">
    <source>
        <dbReference type="EMBL" id="KAH7665224.1"/>
    </source>
</evidence>